<evidence type="ECO:0000256" key="1">
    <source>
        <dbReference type="SAM" id="MobiDB-lite"/>
    </source>
</evidence>
<gene>
    <name evidence="2" type="ORF">RCOM_1113400</name>
</gene>
<proteinExistence type="predicted"/>
<dbReference type="eggNOG" id="KOG2870">
    <property type="taxonomic scope" value="Eukaryota"/>
</dbReference>
<accession>B9T0G8</accession>
<dbReference type="AlphaFoldDB" id="B9T0G8"/>
<sequence>MKSDNKPWGEEADMPTTGQKSLFTYITRDFYFTSFIAKVRKLPCWGGIDKFAFKRAYQSGAKRYFKTPSPESSKAMKPFLQLELAYGGKVRHHMGKIDSNPGTSCTIHRKVPDLWKKKSKTRGGRLLRMPAFQRLLRRLTKPVRFVLALPLGQRNLPYRRKIRAPGSAHSQGLDSMSRHHMPANVVTIIEKERMRERRREEDCDTDSKSPKRRKRWKSLER</sequence>
<name>B9T0G8_RICCO</name>
<dbReference type="STRING" id="3988.B9T0G8"/>
<evidence type="ECO:0000313" key="3">
    <source>
        <dbReference type="Proteomes" id="UP000008311"/>
    </source>
</evidence>
<feature type="compositionally biased region" description="Basic residues" evidence="1">
    <location>
        <begin position="210"/>
        <end position="221"/>
    </location>
</feature>
<reference evidence="3" key="1">
    <citation type="journal article" date="2010" name="Nat. Biotechnol.">
        <title>Draft genome sequence of the oilseed species Ricinus communis.</title>
        <authorList>
            <person name="Chan A.P."/>
            <person name="Crabtree J."/>
            <person name="Zhao Q."/>
            <person name="Lorenzi H."/>
            <person name="Orvis J."/>
            <person name="Puiu D."/>
            <person name="Melake-Berhan A."/>
            <person name="Jones K.M."/>
            <person name="Redman J."/>
            <person name="Chen G."/>
            <person name="Cahoon E.B."/>
            <person name="Gedil M."/>
            <person name="Stanke M."/>
            <person name="Haas B.J."/>
            <person name="Wortman J.R."/>
            <person name="Fraser-Liggett C.M."/>
            <person name="Ravel J."/>
            <person name="Rabinowicz P.D."/>
        </authorList>
    </citation>
    <scope>NUCLEOTIDE SEQUENCE [LARGE SCALE GENOMIC DNA]</scope>
    <source>
        <strain evidence="3">cv. Hale</strain>
    </source>
</reference>
<dbReference type="InParanoid" id="B9T0G8"/>
<feature type="compositionally biased region" description="Basic and acidic residues" evidence="1">
    <location>
        <begin position="191"/>
        <end position="209"/>
    </location>
</feature>
<keyword evidence="3" id="KW-1185">Reference proteome</keyword>
<dbReference type="EMBL" id="EQ974303">
    <property type="protein sequence ID" value="EEF30657.1"/>
    <property type="molecule type" value="Genomic_DNA"/>
</dbReference>
<evidence type="ECO:0000313" key="2">
    <source>
        <dbReference type="EMBL" id="EEF30657.1"/>
    </source>
</evidence>
<dbReference type="Proteomes" id="UP000008311">
    <property type="component" value="Unassembled WGS sequence"/>
</dbReference>
<organism evidence="2 3">
    <name type="scientific">Ricinus communis</name>
    <name type="common">Castor bean</name>
    <dbReference type="NCBI Taxonomy" id="3988"/>
    <lineage>
        <taxon>Eukaryota</taxon>
        <taxon>Viridiplantae</taxon>
        <taxon>Streptophyta</taxon>
        <taxon>Embryophyta</taxon>
        <taxon>Tracheophyta</taxon>
        <taxon>Spermatophyta</taxon>
        <taxon>Magnoliopsida</taxon>
        <taxon>eudicotyledons</taxon>
        <taxon>Gunneridae</taxon>
        <taxon>Pentapetalae</taxon>
        <taxon>rosids</taxon>
        <taxon>fabids</taxon>
        <taxon>Malpighiales</taxon>
        <taxon>Euphorbiaceae</taxon>
        <taxon>Acalyphoideae</taxon>
        <taxon>Acalypheae</taxon>
        <taxon>Ricinus</taxon>
    </lineage>
</organism>
<feature type="region of interest" description="Disordered" evidence="1">
    <location>
        <begin position="191"/>
        <end position="221"/>
    </location>
</feature>
<protein>
    <submittedName>
        <fullName evidence="2">Uncharacterized protein</fullName>
    </submittedName>
</protein>